<accession>A0ACD4NH82</accession>
<evidence type="ECO:0000313" key="1">
    <source>
        <dbReference type="EMBL" id="WAJ26173.1"/>
    </source>
</evidence>
<dbReference type="Proteomes" id="UP001163223">
    <property type="component" value="Chromosome"/>
</dbReference>
<reference evidence="1" key="1">
    <citation type="submission" date="2022-11" db="EMBL/GenBank/DDBJ databases">
        <title>beta-Carotene-producing bacterium, Jeongeuplla avenae sp. nov., alleviates the salt stress of Arabidopsis seedlings.</title>
        <authorList>
            <person name="Jiang L."/>
            <person name="Lee J."/>
        </authorList>
    </citation>
    <scope>NUCLEOTIDE SEQUENCE</scope>
    <source>
        <strain evidence="1">DY_R2A_6</strain>
    </source>
</reference>
<evidence type="ECO:0000313" key="2">
    <source>
        <dbReference type="Proteomes" id="UP001163223"/>
    </source>
</evidence>
<organism evidence="1 2">
    <name type="scientific">Antarcticirhabdus aurantiaca</name>
    <dbReference type="NCBI Taxonomy" id="2606717"/>
    <lineage>
        <taxon>Bacteria</taxon>
        <taxon>Pseudomonadati</taxon>
        <taxon>Pseudomonadota</taxon>
        <taxon>Alphaproteobacteria</taxon>
        <taxon>Hyphomicrobiales</taxon>
        <taxon>Aurantimonadaceae</taxon>
        <taxon>Antarcticirhabdus</taxon>
    </lineage>
</organism>
<keyword evidence="2" id="KW-1185">Reference proteome</keyword>
<sequence length="541" mass="57798">MPASSDGRRLTPLRATFGAALLAAGSTLPAPGGGLPSSLPLEWPVAILLLVTAAPSRLLFTALRLLVTVAVALTVFLKLADLGTGLAFSRPFNPLLDASLLVSGWHLLSGTIGRGEALAVVVLALAAWGAATALLFWCFGGFRRLPRGPRRLVGGLAAAVVALWLVPSGPVKPEATRYLEARLDLVAQSVASLARFEDSLATDPLAGHPPETLFSALSGKDVMVLFVESYGRSAVEDPAYAGTTLSRLRAAESYLSAAGIGAVSGWLTSPTLGGQSWLAHGALLSGLWTSDQSLYDRMIASDRASLNALFRDAGWRTIAAMPAITMDWPEAGWFGYDAVFDAHNLGYRGKPFDWVTMPDQFTLAAIRRIVEAEHPRPVMVEAALISSHAPWTPLPRMVPWEDVGDGRIFDGQAASGEKPEVLWRDPARVRAAYGRSIDYALEAVFSYAATFGRNTVFVILGDHQPAPLITGEGAARDVPVHILSDDPAILRRFAGWNWTPGLVPAADLPPWRMDAFRERFAHTTSDSPLPSPEHAGHSSTP</sequence>
<gene>
    <name evidence="1" type="ORF">OXU80_14760</name>
</gene>
<dbReference type="EMBL" id="CP113520">
    <property type="protein sequence ID" value="WAJ26173.1"/>
    <property type="molecule type" value="Genomic_DNA"/>
</dbReference>
<protein>
    <submittedName>
        <fullName evidence="1">Sulfatase-like hydrolase/transferase</fullName>
    </submittedName>
</protein>
<proteinExistence type="predicted"/>
<name>A0ACD4NH82_9HYPH</name>